<name>A0ABU8XUW6_9PROT</name>
<dbReference type="PROSITE" id="PS00855">
    <property type="entry name" value="SPASE_II"/>
    <property type="match status" value="1"/>
</dbReference>
<dbReference type="InterPro" id="IPR001872">
    <property type="entry name" value="Peptidase_A8"/>
</dbReference>
<evidence type="ECO:0000313" key="13">
    <source>
        <dbReference type="Proteomes" id="UP001375743"/>
    </source>
</evidence>
<evidence type="ECO:0000256" key="7">
    <source>
        <dbReference type="ARBA" id="ARBA00022989"/>
    </source>
</evidence>
<comment type="caution">
    <text evidence="12">The sequence shown here is derived from an EMBL/GenBank/DDBJ whole genome shotgun (WGS) entry which is preliminary data.</text>
</comment>
<protein>
    <recommendedName>
        <fullName evidence="9">Lipoprotein signal peptidase</fullName>
        <ecNumber evidence="9">3.4.23.36</ecNumber>
    </recommendedName>
    <alternativeName>
        <fullName evidence="9">Prolipoprotein signal peptidase</fullName>
    </alternativeName>
    <alternativeName>
        <fullName evidence="9">Signal peptidase II</fullName>
        <shortName evidence="9">SPase II</shortName>
    </alternativeName>
</protein>
<comment type="function">
    <text evidence="9 10">This protein specifically catalyzes the removal of signal peptides from prolipoproteins.</text>
</comment>
<feature type="active site" evidence="9">
    <location>
        <position position="130"/>
    </location>
</feature>
<keyword evidence="7 9" id="KW-1133">Transmembrane helix</keyword>
<evidence type="ECO:0000256" key="5">
    <source>
        <dbReference type="ARBA" id="ARBA00022750"/>
    </source>
</evidence>
<feature type="active site" evidence="9">
    <location>
        <position position="112"/>
    </location>
</feature>
<dbReference type="Proteomes" id="UP001375743">
    <property type="component" value="Unassembled WGS sequence"/>
</dbReference>
<dbReference type="PANTHER" id="PTHR33695:SF1">
    <property type="entry name" value="LIPOPROTEIN SIGNAL PEPTIDASE"/>
    <property type="match status" value="1"/>
</dbReference>
<comment type="catalytic activity">
    <reaction evidence="9 10">
        <text>Release of signal peptides from bacterial membrane prolipoproteins. Hydrolyzes -Xaa-Yaa-Zaa-|-(S,diacylglyceryl)Cys-, in which Xaa is hydrophobic (preferably Leu), and Yaa (Ala or Ser) and Zaa (Gly or Ala) have small, neutral side chains.</text>
        <dbReference type="EC" id="3.4.23.36"/>
    </reaction>
</comment>
<evidence type="ECO:0000256" key="2">
    <source>
        <dbReference type="ARBA" id="ARBA00022475"/>
    </source>
</evidence>
<sequence>MRHGTGLLLALGVLVLDQATKWLAIEGLADRPPLAVAPFFNLVLVWNRGVSFGMLAGSGAWALTLVAAAIGAFLVVWLYRESRSVTRAALWLVLAGAVGNVIDRVRFGAVVDFLDFHAFGYHWPAFNVADSAIVIGAGLILLDSLVLSQRANPLGRGER</sequence>
<evidence type="ECO:0000256" key="8">
    <source>
        <dbReference type="ARBA" id="ARBA00023136"/>
    </source>
</evidence>
<keyword evidence="13" id="KW-1185">Reference proteome</keyword>
<dbReference type="GO" id="GO:0004190">
    <property type="term" value="F:aspartic-type endopeptidase activity"/>
    <property type="evidence" value="ECO:0007669"/>
    <property type="project" value="UniProtKB-EC"/>
</dbReference>
<dbReference type="EC" id="3.4.23.36" evidence="9"/>
<comment type="pathway">
    <text evidence="9">Protein modification; lipoprotein biosynthesis (signal peptide cleavage).</text>
</comment>
<keyword evidence="8 9" id="KW-0472">Membrane</keyword>
<dbReference type="PRINTS" id="PR00781">
    <property type="entry name" value="LIPOSIGPTASE"/>
</dbReference>
<comment type="similarity">
    <text evidence="1 9 11">Belongs to the peptidase A8 family.</text>
</comment>
<keyword evidence="4 9" id="KW-0812">Transmembrane</keyword>
<comment type="subcellular location">
    <subcellularLocation>
        <location evidence="9">Cell membrane</location>
        <topology evidence="9">Multi-pass membrane protein</topology>
    </subcellularLocation>
</comment>
<evidence type="ECO:0000256" key="11">
    <source>
        <dbReference type="RuleBase" id="RU004181"/>
    </source>
</evidence>
<keyword evidence="6 9" id="KW-0378">Hydrolase</keyword>
<comment type="caution">
    <text evidence="9">Lacks conserved residue(s) required for the propagation of feature annotation.</text>
</comment>
<dbReference type="EMBL" id="JBBLZC010000013">
    <property type="protein sequence ID" value="MEK0084225.1"/>
    <property type="molecule type" value="Genomic_DNA"/>
</dbReference>
<keyword evidence="5 9" id="KW-0064">Aspartyl protease</keyword>
<keyword evidence="3 9" id="KW-0645">Protease</keyword>
<evidence type="ECO:0000313" key="12">
    <source>
        <dbReference type="EMBL" id="MEK0084225.1"/>
    </source>
</evidence>
<dbReference type="RefSeq" id="WP_418160074.1">
    <property type="nucleotide sequence ID" value="NZ_JBBLZC010000013.1"/>
</dbReference>
<evidence type="ECO:0000256" key="10">
    <source>
        <dbReference type="RuleBase" id="RU000594"/>
    </source>
</evidence>
<dbReference type="Pfam" id="PF01252">
    <property type="entry name" value="Peptidase_A8"/>
    <property type="match status" value="1"/>
</dbReference>
<accession>A0ABU8XUW6</accession>
<organism evidence="12 13">
    <name type="scientific">Benzoatithermus flavus</name>
    <dbReference type="NCBI Taxonomy" id="3108223"/>
    <lineage>
        <taxon>Bacteria</taxon>
        <taxon>Pseudomonadati</taxon>
        <taxon>Pseudomonadota</taxon>
        <taxon>Alphaproteobacteria</taxon>
        <taxon>Geminicoccales</taxon>
        <taxon>Geminicoccaceae</taxon>
        <taxon>Benzoatithermus</taxon>
    </lineage>
</organism>
<reference evidence="12 13" key="1">
    <citation type="submission" date="2024-01" db="EMBL/GenBank/DDBJ databases">
        <title>Multi-omics insights into the function and evolution of sodium benzoate biodegradation pathways in Benzoatithermus flavus gen. nov., sp. nov. from hot spring.</title>
        <authorList>
            <person name="Hu C.-J."/>
            <person name="Li W.-J."/>
        </authorList>
    </citation>
    <scope>NUCLEOTIDE SEQUENCE [LARGE SCALE GENOMIC DNA]</scope>
    <source>
        <strain evidence="12 13">SYSU G07066</strain>
    </source>
</reference>
<dbReference type="PANTHER" id="PTHR33695">
    <property type="entry name" value="LIPOPROTEIN SIGNAL PEPTIDASE"/>
    <property type="match status" value="1"/>
</dbReference>
<dbReference type="NCBIfam" id="TIGR00077">
    <property type="entry name" value="lspA"/>
    <property type="match status" value="1"/>
</dbReference>
<evidence type="ECO:0000256" key="3">
    <source>
        <dbReference type="ARBA" id="ARBA00022670"/>
    </source>
</evidence>
<keyword evidence="2 9" id="KW-1003">Cell membrane</keyword>
<evidence type="ECO:0000256" key="4">
    <source>
        <dbReference type="ARBA" id="ARBA00022692"/>
    </source>
</evidence>
<feature type="transmembrane region" description="Helical" evidence="9">
    <location>
        <begin position="122"/>
        <end position="142"/>
    </location>
</feature>
<dbReference type="HAMAP" id="MF_00161">
    <property type="entry name" value="LspA"/>
    <property type="match status" value="1"/>
</dbReference>
<evidence type="ECO:0000256" key="1">
    <source>
        <dbReference type="ARBA" id="ARBA00006139"/>
    </source>
</evidence>
<gene>
    <name evidence="9 12" type="primary">lspA</name>
    <name evidence="12" type="ORF">U1T56_13765</name>
</gene>
<feature type="transmembrane region" description="Helical" evidence="9">
    <location>
        <begin position="52"/>
        <end position="78"/>
    </location>
</feature>
<feature type="transmembrane region" description="Helical" evidence="9">
    <location>
        <begin position="85"/>
        <end position="102"/>
    </location>
</feature>
<evidence type="ECO:0000256" key="9">
    <source>
        <dbReference type="HAMAP-Rule" id="MF_00161"/>
    </source>
</evidence>
<proteinExistence type="inferred from homology"/>
<evidence type="ECO:0000256" key="6">
    <source>
        <dbReference type="ARBA" id="ARBA00022801"/>
    </source>
</evidence>